<name>A0A165CRF5_EXIGL</name>
<dbReference type="EMBL" id="KV426296">
    <property type="protein sequence ID" value="KZV82955.1"/>
    <property type="molecule type" value="Genomic_DNA"/>
</dbReference>
<dbReference type="AlphaFoldDB" id="A0A165CRF5"/>
<dbReference type="InParanoid" id="A0A165CRF5"/>
<organism evidence="1 2">
    <name type="scientific">Exidia glandulosa HHB12029</name>
    <dbReference type="NCBI Taxonomy" id="1314781"/>
    <lineage>
        <taxon>Eukaryota</taxon>
        <taxon>Fungi</taxon>
        <taxon>Dikarya</taxon>
        <taxon>Basidiomycota</taxon>
        <taxon>Agaricomycotina</taxon>
        <taxon>Agaricomycetes</taxon>
        <taxon>Auriculariales</taxon>
        <taxon>Exidiaceae</taxon>
        <taxon>Exidia</taxon>
    </lineage>
</organism>
<accession>A0A165CRF5</accession>
<dbReference type="Proteomes" id="UP000077266">
    <property type="component" value="Unassembled WGS sequence"/>
</dbReference>
<keyword evidence="2" id="KW-1185">Reference proteome</keyword>
<evidence type="ECO:0000313" key="2">
    <source>
        <dbReference type="Proteomes" id="UP000077266"/>
    </source>
</evidence>
<proteinExistence type="predicted"/>
<reference evidence="1 2" key="1">
    <citation type="journal article" date="2016" name="Mol. Biol. Evol.">
        <title>Comparative Genomics of Early-Diverging Mushroom-Forming Fungi Provides Insights into the Origins of Lignocellulose Decay Capabilities.</title>
        <authorList>
            <person name="Nagy L.G."/>
            <person name="Riley R."/>
            <person name="Tritt A."/>
            <person name="Adam C."/>
            <person name="Daum C."/>
            <person name="Floudas D."/>
            <person name="Sun H."/>
            <person name="Yadav J.S."/>
            <person name="Pangilinan J."/>
            <person name="Larsson K.H."/>
            <person name="Matsuura K."/>
            <person name="Barry K."/>
            <person name="Labutti K."/>
            <person name="Kuo R."/>
            <person name="Ohm R.A."/>
            <person name="Bhattacharya S.S."/>
            <person name="Shirouzu T."/>
            <person name="Yoshinaga Y."/>
            <person name="Martin F.M."/>
            <person name="Grigoriev I.V."/>
            <person name="Hibbett D.S."/>
        </authorList>
    </citation>
    <scope>NUCLEOTIDE SEQUENCE [LARGE SCALE GENOMIC DNA]</scope>
    <source>
        <strain evidence="1 2">HHB12029</strain>
    </source>
</reference>
<evidence type="ECO:0000313" key="1">
    <source>
        <dbReference type="EMBL" id="KZV82955.1"/>
    </source>
</evidence>
<protein>
    <submittedName>
        <fullName evidence="1">Uncharacterized protein</fullName>
    </submittedName>
</protein>
<sequence length="173" mass="18644">MHIDKNALMITGHRVFLAIDNYTSPAIDFSGILRSWICTELWEQFMGPALRDVGSLIWGGLLTGCRGHPFLREPEFEQTTEDLSSIDDYIGFSRDDIVHLGRAALGSELSAAAIGNVSDSSEALISAASATAMISKLMKDKTTNPTVGLPRGFASIPSLISESYSNDAVAFSD</sequence>
<gene>
    <name evidence="1" type="ORF">EXIGLDRAFT_331177</name>
</gene>